<name>A0A6A6JJB4_WESOR</name>
<evidence type="ECO:0000313" key="3">
    <source>
        <dbReference type="Proteomes" id="UP000800097"/>
    </source>
</evidence>
<proteinExistence type="predicted"/>
<dbReference type="Proteomes" id="UP000800097">
    <property type="component" value="Unassembled WGS sequence"/>
</dbReference>
<evidence type="ECO:0000256" key="1">
    <source>
        <dbReference type="SAM" id="Phobius"/>
    </source>
</evidence>
<organism evidence="2 3">
    <name type="scientific">Westerdykella ornata</name>
    <dbReference type="NCBI Taxonomy" id="318751"/>
    <lineage>
        <taxon>Eukaryota</taxon>
        <taxon>Fungi</taxon>
        <taxon>Dikarya</taxon>
        <taxon>Ascomycota</taxon>
        <taxon>Pezizomycotina</taxon>
        <taxon>Dothideomycetes</taxon>
        <taxon>Pleosporomycetidae</taxon>
        <taxon>Pleosporales</taxon>
        <taxon>Sporormiaceae</taxon>
        <taxon>Westerdykella</taxon>
    </lineage>
</organism>
<dbReference type="AlphaFoldDB" id="A0A6A6JJB4"/>
<reference evidence="2" key="1">
    <citation type="journal article" date="2020" name="Stud. Mycol.">
        <title>101 Dothideomycetes genomes: a test case for predicting lifestyles and emergence of pathogens.</title>
        <authorList>
            <person name="Haridas S."/>
            <person name="Albert R."/>
            <person name="Binder M."/>
            <person name="Bloem J."/>
            <person name="Labutti K."/>
            <person name="Salamov A."/>
            <person name="Andreopoulos B."/>
            <person name="Baker S."/>
            <person name="Barry K."/>
            <person name="Bills G."/>
            <person name="Bluhm B."/>
            <person name="Cannon C."/>
            <person name="Castanera R."/>
            <person name="Culley D."/>
            <person name="Daum C."/>
            <person name="Ezra D."/>
            <person name="Gonzalez J."/>
            <person name="Henrissat B."/>
            <person name="Kuo A."/>
            <person name="Liang C."/>
            <person name="Lipzen A."/>
            <person name="Lutzoni F."/>
            <person name="Magnuson J."/>
            <person name="Mondo S."/>
            <person name="Nolan M."/>
            <person name="Ohm R."/>
            <person name="Pangilinan J."/>
            <person name="Park H.-J."/>
            <person name="Ramirez L."/>
            <person name="Alfaro M."/>
            <person name="Sun H."/>
            <person name="Tritt A."/>
            <person name="Yoshinaga Y."/>
            <person name="Zwiers L.-H."/>
            <person name="Turgeon B."/>
            <person name="Goodwin S."/>
            <person name="Spatafora J."/>
            <person name="Crous P."/>
            <person name="Grigoriev I."/>
        </authorList>
    </citation>
    <scope>NUCLEOTIDE SEQUENCE</scope>
    <source>
        <strain evidence="2">CBS 379.55</strain>
    </source>
</reference>
<keyword evidence="1" id="KW-0472">Membrane</keyword>
<dbReference type="GeneID" id="54556055"/>
<dbReference type="EMBL" id="ML986494">
    <property type="protein sequence ID" value="KAF2276223.1"/>
    <property type="molecule type" value="Genomic_DNA"/>
</dbReference>
<gene>
    <name evidence="2" type="ORF">EI97DRAFT_52836</name>
</gene>
<feature type="transmembrane region" description="Helical" evidence="1">
    <location>
        <begin position="41"/>
        <end position="62"/>
    </location>
</feature>
<keyword evidence="3" id="KW-1185">Reference proteome</keyword>
<accession>A0A6A6JJB4</accession>
<dbReference type="RefSeq" id="XP_033653762.1">
    <property type="nucleotide sequence ID" value="XM_033802880.1"/>
</dbReference>
<keyword evidence="1" id="KW-0812">Transmembrane</keyword>
<sequence>MSACPQRHASSRVGFTTLLQLQAMLNGNCACYDQLSMLKKLALFTGCSATCMVFTHIMNIVWPSQRLPNKIALTLLSAALCICRELTVPT</sequence>
<protein>
    <submittedName>
        <fullName evidence="2">Uncharacterized protein</fullName>
    </submittedName>
</protein>
<keyword evidence="1" id="KW-1133">Transmembrane helix</keyword>
<evidence type="ECO:0000313" key="2">
    <source>
        <dbReference type="EMBL" id="KAF2276223.1"/>
    </source>
</evidence>